<name>F5R9A9_METUF</name>
<evidence type="ECO:0000313" key="1">
    <source>
        <dbReference type="EMBL" id="EGK72900.1"/>
    </source>
</evidence>
<dbReference type="eggNOG" id="COG2352">
    <property type="taxonomic scope" value="Bacteria"/>
</dbReference>
<dbReference type="OrthoDB" id="8565078at2"/>
<evidence type="ECO:0000313" key="2">
    <source>
        <dbReference type="Proteomes" id="UP000005019"/>
    </source>
</evidence>
<keyword evidence="2" id="KW-1185">Reference proteome</keyword>
<organism evidence="1 2">
    <name type="scientific">Methyloversatilis universalis (strain ATCC BAA-1314 / DSM 25237 / JCM 13912 / CCUG 52030 / FAM5)</name>
    <dbReference type="NCBI Taxonomy" id="1000565"/>
    <lineage>
        <taxon>Bacteria</taxon>
        <taxon>Pseudomonadati</taxon>
        <taxon>Pseudomonadota</taxon>
        <taxon>Betaproteobacteria</taxon>
        <taxon>Nitrosomonadales</taxon>
        <taxon>Sterolibacteriaceae</taxon>
        <taxon>Methyloversatilis</taxon>
    </lineage>
</organism>
<protein>
    <submittedName>
        <fullName evidence="1">Uncharacterized protein</fullName>
    </submittedName>
</protein>
<dbReference type="AlphaFoldDB" id="F5R9A9"/>
<comment type="caution">
    <text evidence="1">The sequence shown here is derived from an EMBL/GenBank/DDBJ whole genome shotgun (WGS) entry which is preliminary data.</text>
</comment>
<sequence>MSRDGVKHLIGRLATHQHLVSHAYYNSELIKDEENARGIELLQQHKVLIPRGDDAYTLHTTFRRFLDAALNIERLYGIGSDLGVAFERLEQLTNALFDVAHEGKMEDRERIEDEIRQSIYEISDNLAADLAHLRTLVENRFGNVSTLAEKKRQNAYYIGRTEKVVRAIELFTLSDLGERIQTQGAFANIAAMFRAQLQERLPSFRQNLSDILEILKQYLFEYREIEERTRRVRSLWLYLERHPVYELQEWDETAHPQPWLLKASGLSIRSHPWVRDSEYTDALADLAGDIAPPPLRLPVERPRGTLIEDDPAPSVILQIKPYQWAIENLITTCKSQNVRASALEWYFDHPNDLGGMSVSVWLQCVLEDLGPRKKKELGIAVVAEESPDPIFTGNVMVSDVHVEPA</sequence>
<accession>F5R9A9</accession>
<gene>
    <name evidence="1" type="ORF">METUNv1_00729</name>
</gene>
<dbReference type="RefSeq" id="WP_008058916.1">
    <property type="nucleotide sequence ID" value="NZ_AFHG01000030.1"/>
</dbReference>
<proteinExistence type="predicted"/>
<dbReference type="EMBL" id="AFHG01000030">
    <property type="protein sequence ID" value="EGK72900.1"/>
    <property type="molecule type" value="Genomic_DNA"/>
</dbReference>
<dbReference type="STRING" id="1000565.METUNv1_00729"/>
<reference evidence="1 2" key="1">
    <citation type="journal article" date="2011" name="J. Bacteriol.">
        <title>Genome sequence of Methyloversatilis universalis FAM5T, a methylotrophic representative of the order Rhodocyclales.</title>
        <authorList>
            <person name="Kittichotirat W."/>
            <person name="Good N.M."/>
            <person name="Hall R."/>
            <person name="Bringel F."/>
            <person name="Lajus A."/>
            <person name="Medigue C."/>
            <person name="Smalley N.E."/>
            <person name="Beck D."/>
            <person name="Bumgarner R."/>
            <person name="Vuilleumier S."/>
            <person name="Kalyuzhnaya M.G."/>
        </authorList>
    </citation>
    <scope>NUCLEOTIDE SEQUENCE [LARGE SCALE GENOMIC DNA]</scope>
    <source>
        <strain evidence="2">ATCC BAA-1314 / JCM 13912 / FAM5</strain>
    </source>
</reference>
<dbReference type="Proteomes" id="UP000005019">
    <property type="component" value="Unassembled WGS sequence"/>
</dbReference>